<evidence type="ECO:0000256" key="2">
    <source>
        <dbReference type="ARBA" id="ARBA00022676"/>
    </source>
</evidence>
<evidence type="ECO:0000256" key="7">
    <source>
        <dbReference type="ARBA" id="ARBA00023136"/>
    </source>
</evidence>
<feature type="domain" description="Fringe-like glycosyltransferase" evidence="10">
    <location>
        <begin position="205"/>
        <end position="337"/>
    </location>
</feature>
<evidence type="ECO:0000256" key="3">
    <source>
        <dbReference type="ARBA" id="ARBA00022679"/>
    </source>
</evidence>
<evidence type="ECO:0000256" key="6">
    <source>
        <dbReference type="ARBA" id="ARBA00022989"/>
    </source>
</evidence>
<keyword evidence="12" id="KW-1185">Reference proteome</keyword>
<keyword evidence="7 9" id="KW-0472">Membrane</keyword>
<protein>
    <recommendedName>
        <fullName evidence="10">Fringe-like glycosyltransferase domain-containing protein</fullName>
    </recommendedName>
</protein>
<accession>A0A0U5G764</accession>
<keyword evidence="4 9" id="KW-0812">Transmembrane</keyword>
<proteinExistence type="predicted"/>
<gene>
    <name evidence="11" type="ORF">ASPCAL06509</name>
</gene>
<dbReference type="Pfam" id="PF02434">
    <property type="entry name" value="Fringe"/>
    <property type="match status" value="1"/>
</dbReference>
<evidence type="ECO:0000256" key="8">
    <source>
        <dbReference type="ARBA" id="ARBA00037847"/>
    </source>
</evidence>
<dbReference type="InterPro" id="IPR003378">
    <property type="entry name" value="Fringe-like_glycosylTrfase"/>
</dbReference>
<evidence type="ECO:0000256" key="4">
    <source>
        <dbReference type="ARBA" id="ARBA00022692"/>
    </source>
</evidence>
<dbReference type="Proteomes" id="UP000054771">
    <property type="component" value="Unassembled WGS sequence"/>
</dbReference>
<dbReference type="GO" id="GO:0016757">
    <property type="term" value="F:glycosyltransferase activity"/>
    <property type="evidence" value="ECO:0007669"/>
    <property type="project" value="UniProtKB-KW"/>
</dbReference>
<evidence type="ECO:0000256" key="9">
    <source>
        <dbReference type="SAM" id="Phobius"/>
    </source>
</evidence>
<dbReference type="STRING" id="454130.A0A0U5G764"/>
<evidence type="ECO:0000259" key="10">
    <source>
        <dbReference type="Pfam" id="PF02434"/>
    </source>
</evidence>
<dbReference type="AlphaFoldDB" id="A0A0U5G764"/>
<evidence type="ECO:0000256" key="5">
    <source>
        <dbReference type="ARBA" id="ARBA00022968"/>
    </source>
</evidence>
<keyword evidence="3" id="KW-0808">Transferase</keyword>
<dbReference type="GO" id="GO:0012505">
    <property type="term" value="C:endomembrane system"/>
    <property type="evidence" value="ECO:0007669"/>
    <property type="project" value="UniProtKB-SubCell"/>
</dbReference>
<evidence type="ECO:0000313" key="11">
    <source>
        <dbReference type="EMBL" id="CEL05391.1"/>
    </source>
</evidence>
<dbReference type="GO" id="GO:0016020">
    <property type="term" value="C:membrane"/>
    <property type="evidence" value="ECO:0007669"/>
    <property type="project" value="UniProtKB-SubCell"/>
</dbReference>
<dbReference type="FunFam" id="3.90.550.50:FF:000031">
    <property type="entry name" value="Uncharacterized protein"/>
    <property type="match status" value="1"/>
</dbReference>
<reference evidence="12" key="1">
    <citation type="journal article" date="2016" name="Genome Announc.">
        <title>Draft genome sequences of fungus Aspergillus calidoustus.</title>
        <authorList>
            <person name="Horn F."/>
            <person name="Linde J."/>
            <person name="Mattern D.J."/>
            <person name="Walther G."/>
            <person name="Guthke R."/>
            <person name="Scherlach K."/>
            <person name="Martin K."/>
            <person name="Brakhage A.A."/>
            <person name="Petzke L."/>
            <person name="Valiante V."/>
        </authorList>
    </citation>
    <scope>NUCLEOTIDE SEQUENCE [LARGE SCALE GENOMIC DNA]</scope>
    <source>
        <strain evidence="12">SF006504</strain>
    </source>
</reference>
<organism evidence="11 12">
    <name type="scientific">Aspergillus calidoustus</name>
    <dbReference type="NCBI Taxonomy" id="454130"/>
    <lineage>
        <taxon>Eukaryota</taxon>
        <taxon>Fungi</taxon>
        <taxon>Dikarya</taxon>
        <taxon>Ascomycota</taxon>
        <taxon>Pezizomycotina</taxon>
        <taxon>Eurotiomycetes</taxon>
        <taxon>Eurotiomycetidae</taxon>
        <taxon>Eurotiales</taxon>
        <taxon>Aspergillaceae</taxon>
        <taxon>Aspergillus</taxon>
        <taxon>Aspergillus subgen. Nidulantes</taxon>
    </lineage>
</organism>
<keyword evidence="5" id="KW-0735">Signal-anchor</keyword>
<dbReference type="EMBL" id="CDMC01000005">
    <property type="protein sequence ID" value="CEL05391.1"/>
    <property type="molecule type" value="Genomic_DNA"/>
</dbReference>
<dbReference type="PANTHER" id="PTHR10811">
    <property type="entry name" value="FRINGE-RELATED"/>
    <property type="match status" value="1"/>
</dbReference>
<dbReference type="OrthoDB" id="414175at2759"/>
<keyword evidence="6 9" id="KW-1133">Transmembrane helix</keyword>
<dbReference type="OMA" id="LCGDSCL"/>
<name>A0A0U5G764_ASPCI</name>
<evidence type="ECO:0000256" key="1">
    <source>
        <dbReference type="ARBA" id="ARBA00004606"/>
    </source>
</evidence>
<sequence length="490" mass="55543">MSTKFSLRDRSPINSSWVSKKKVARFIAAACVVGTFFVFVGPHLTHHASEQKQKIVQAIASENITITAHVGCEPEFDILERLGIKKVSQYVRREVAAVPSSGKVPLIQTLDTPLFDREFIRAKDRNYSGILQDDCSIPTSISLEVSPPPVHVDASHFDFGVATKVDRLSESLDAFVHWAGHTRTRIFALVEPDERIPEVLAKAEKLGVNLFVTESDDEYQTRYFGLISHLAENLREETRWSCIIDDDTFFPSMSALIEAFEKYDHTQQMYVGGVSESVAQIGLFGLMGFGGAGVFLSRPLVEQLSKPEVFEACQQSEYTGDRRISLCVYQYSNAHLTIDHRLRQLDFRGDATGFFEAIRPLPLSVHHWKSWFHADMAKLSKVSEICGETCLLGKWRFADGWTLTNGFSISKYSTEISTEDTSMELTWDGDHHASREAFMHELGPLREKDEGKIAYLMVDSVVDEDSVRQWYVHRDSDKGDQIMELIWRKQ</sequence>
<feature type="transmembrane region" description="Helical" evidence="9">
    <location>
        <begin position="23"/>
        <end position="44"/>
    </location>
</feature>
<dbReference type="Gene3D" id="3.90.550.50">
    <property type="match status" value="1"/>
</dbReference>
<keyword evidence="2" id="KW-0328">Glycosyltransferase</keyword>
<evidence type="ECO:0000313" key="12">
    <source>
        <dbReference type="Proteomes" id="UP000054771"/>
    </source>
</evidence>
<comment type="subcellular location">
    <subcellularLocation>
        <location evidence="8">Endomembrane system</location>
        <topology evidence="8">Single-pass membrane protein</topology>
    </subcellularLocation>
    <subcellularLocation>
        <location evidence="1">Membrane</location>
        <topology evidence="1">Single-pass type II membrane protein</topology>
    </subcellularLocation>
</comment>